<evidence type="ECO:0000313" key="6">
    <source>
        <dbReference type="Proteomes" id="UP000269097"/>
    </source>
</evidence>
<evidence type="ECO:0000313" key="5">
    <source>
        <dbReference type="EMBL" id="AYQ71320.1"/>
    </source>
</evidence>
<name>A0A3G3JSW6_9BACL</name>
<dbReference type="InterPro" id="IPR036388">
    <property type="entry name" value="WH-like_DNA-bd_sf"/>
</dbReference>
<dbReference type="GO" id="GO:0003700">
    <property type="term" value="F:DNA-binding transcription factor activity"/>
    <property type="evidence" value="ECO:0007669"/>
    <property type="project" value="InterPro"/>
</dbReference>
<dbReference type="KEGG" id="coh:EAV92_01175"/>
<evidence type="ECO:0000256" key="3">
    <source>
        <dbReference type="ARBA" id="ARBA00023163"/>
    </source>
</evidence>
<dbReference type="Gene3D" id="1.10.10.10">
    <property type="entry name" value="Winged helix-like DNA-binding domain superfamily/Winged helix DNA-binding domain"/>
    <property type="match status" value="1"/>
</dbReference>
<dbReference type="PRINTS" id="PR00598">
    <property type="entry name" value="HTHMARR"/>
</dbReference>
<protein>
    <submittedName>
        <fullName evidence="5">MarR family transcriptional regulator</fullName>
    </submittedName>
</protein>
<dbReference type="RefSeq" id="WP_123039384.1">
    <property type="nucleotide sequence ID" value="NZ_CP033433.1"/>
</dbReference>
<dbReference type="InterPro" id="IPR036390">
    <property type="entry name" value="WH_DNA-bd_sf"/>
</dbReference>
<feature type="domain" description="HTH marR-type" evidence="4">
    <location>
        <begin position="6"/>
        <end position="137"/>
    </location>
</feature>
<dbReference type="PROSITE" id="PS50995">
    <property type="entry name" value="HTH_MARR_2"/>
    <property type="match status" value="1"/>
</dbReference>
<dbReference type="AlphaFoldDB" id="A0A3G3JSW6"/>
<dbReference type="Pfam" id="PF01047">
    <property type="entry name" value="MarR"/>
    <property type="match status" value="1"/>
</dbReference>
<dbReference type="EMBL" id="CP033433">
    <property type="protein sequence ID" value="AYQ71320.1"/>
    <property type="molecule type" value="Genomic_DNA"/>
</dbReference>
<evidence type="ECO:0000256" key="1">
    <source>
        <dbReference type="ARBA" id="ARBA00023015"/>
    </source>
</evidence>
<keyword evidence="6" id="KW-1185">Reference proteome</keyword>
<dbReference type="GO" id="GO:0003677">
    <property type="term" value="F:DNA binding"/>
    <property type="evidence" value="ECO:0007669"/>
    <property type="project" value="UniProtKB-KW"/>
</dbReference>
<accession>A0A3G3JSW6</accession>
<dbReference type="InterPro" id="IPR023187">
    <property type="entry name" value="Tscrpt_reg_MarR-type_CS"/>
</dbReference>
<gene>
    <name evidence="5" type="ORF">EAV92_01175</name>
</gene>
<keyword evidence="1" id="KW-0805">Transcription regulation</keyword>
<reference evidence="5 6" key="1">
    <citation type="submission" date="2018-10" db="EMBL/GenBank/DDBJ databases">
        <title>Genome Sequence of Cohnella sp.</title>
        <authorList>
            <person name="Srinivasan S."/>
            <person name="Kim M.K."/>
        </authorList>
    </citation>
    <scope>NUCLEOTIDE SEQUENCE [LARGE SCALE GENOMIC DNA]</scope>
    <source>
        <strain evidence="5 6">18JY8-7</strain>
    </source>
</reference>
<dbReference type="Proteomes" id="UP000269097">
    <property type="component" value="Chromosome"/>
</dbReference>
<dbReference type="SMART" id="SM00347">
    <property type="entry name" value="HTH_MARR"/>
    <property type="match status" value="1"/>
</dbReference>
<evidence type="ECO:0000256" key="2">
    <source>
        <dbReference type="ARBA" id="ARBA00023125"/>
    </source>
</evidence>
<dbReference type="PANTHER" id="PTHR42756:SF1">
    <property type="entry name" value="TRANSCRIPTIONAL REPRESSOR OF EMRAB OPERON"/>
    <property type="match status" value="1"/>
</dbReference>
<dbReference type="PROSITE" id="PS01117">
    <property type="entry name" value="HTH_MARR_1"/>
    <property type="match status" value="1"/>
</dbReference>
<dbReference type="PANTHER" id="PTHR42756">
    <property type="entry name" value="TRANSCRIPTIONAL REGULATOR, MARR"/>
    <property type="match status" value="1"/>
</dbReference>
<organism evidence="5 6">
    <name type="scientific">Cohnella candidum</name>
    <dbReference type="NCBI Taxonomy" id="2674991"/>
    <lineage>
        <taxon>Bacteria</taxon>
        <taxon>Bacillati</taxon>
        <taxon>Bacillota</taxon>
        <taxon>Bacilli</taxon>
        <taxon>Bacillales</taxon>
        <taxon>Paenibacillaceae</taxon>
        <taxon>Cohnella</taxon>
    </lineage>
</organism>
<dbReference type="SUPFAM" id="SSF46785">
    <property type="entry name" value="Winged helix' DNA-binding domain"/>
    <property type="match status" value="1"/>
</dbReference>
<dbReference type="InterPro" id="IPR000835">
    <property type="entry name" value="HTH_MarR-typ"/>
</dbReference>
<proteinExistence type="predicted"/>
<sequence length="143" mass="15984">MIHDTFGELLFSIIKMSGVLGGEKSFVEGLTPKQLHLLMEIGSQTYRHGDLAGILGVEPSTLTRTLDPLAKAGLVDRQSNPDNRREVLIKLTEKGMDAVKVAHEKHHQLFADLLDQVPEDKRKQVDESLAILLKIVKHSNFKH</sequence>
<evidence type="ECO:0000259" key="4">
    <source>
        <dbReference type="PROSITE" id="PS50995"/>
    </source>
</evidence>
<keyword evidence="2" id="KW-0238">DNA-binding</keyword>
<keyword evidence="3" id="KW-0804">Transcription</keyword>